<dbReference type="InterPro" id="IPR022463">
    <property type="entry name" value="1-PFruKinase"/>
</dbReference>
<dbReference type="InterPro" id="IPR011611">
    <property type="entry name" value="PfkB_dom"/>
</dbReference>
<dbReference type="SUPFAM" id="SSF53613">
    <property type="entry name" value="Ribokinase-like"/>
    <property type="match status" value="1"/>
</dbReference>
<dbReference type="UniPathway" id="UPA00704">
    <property type="reaction ID" value="UER00715"/>
</dbReference>
<dbReference type="Proteomes" id="UP000254337">
    <property type="component" value="Chromosome"/>
</dbReference>
<dbReference type="EC" id="2.7.1.144" evidence="7"/>
<evidence type="ECO:0000256" key="6">
    <source>
        <dbReference type="ARBA" id="ARBA00047745"/>
    </source>
</evidence>
<keyword evidence="2 7" id="KW-0808">Transferase</keyword>
<dbReference type="InterPro" id="IPR002173">
    <property type="entry name" value="Carboh/pur_kinase_PfkB_CS"/>
</dbReference>
<dbReference type="GO" id="GO:0005524">
    <property type="term" value="F:ATP binding"/>
    <property type="evidence" value="ECO:0007669"/>
    <property type="project" value="UniProtKB-UniRule"/>
</dbReference>
<dbReference type="GO" id="GO:0044281">
    <property type="term" value="P:small molecule metabolic process"/>
    <property type="evidence" value="ECO:0007669"/>
    <property type="project" value="UniProtKB-ARBA"/>
</dbReference>
<evidence type="ECO:0000256" key="2">
    <source>
        <dbReference type="ARBA" id="ARBA00022679"/>
    </source>
</evidence>
<evidence type="ECO:0000313" key="11">
    <source>
        <dbReference type="Proteomes" id="UP000254337"/>
    </source>
</evidence>
<gene>
    <name evidence="10" type="primary">pfkB</name>
    <name evidence="10" type="ORF">DKB62_06800</name>
</gene>
<dbReference type="GO" id="GO:2001059">
    <property type="term" value="P:D-tagatose 6-phosphate catabolic process"/>
    <property type="evidence" value="ECO:0007669"/>
    <property type="project" value="UniProtKB-UniPathway"/>
</dbReference>
<dbReference type="AlphaFoldDB" id="A0A346AZJ7"/>
<dbReference type="CDD" id="cd01164">
    <property type="entry name" value="FruK_PfkB_like"/>
    <property type="match status" value="1"/>
</dbReference>
<dbReference type="Gene3D" id="3.40.1190.20">
    <property type="match status" value="1"/>
</dbReference>
<dbReference type="PANTHER" id="PTHR46566">
    <property type="entry name" value="1-PHOSPHOFRUCTOKINASE-RELATED"/>
    <property type="match status" value="1"/>
</dbReference>
<comment type="similarity">
    <text evidence="7">Belongs to the carbohydrate kinase PfkB family. LacC subfamily.</text>
</comment>
<evidence type="ECO:0000256" key="4">
    <source>
        <dbReference type="ARBA" id="ARBA00022777"/>
    </source>
</evidence>
<dbReference type="GO" id="GO:0008662">
    <property type="term" value="F:1-phosphofructokinase activity"/>
    <property type="evidence" value="ECO:0007669"/>
    <property type="project" value="UniProtKB-UniRule"/>
</dbReference>
<evidence type="ECO:0000256" key="3">
    <source>
        <dbReference type="ARBA" id="ARBA00022741"/>
    </source>
</evidence>
<dbReference type="GO" id="GO:0005988">
    <property type="term" value="P:lactose metabolic process"/>
    <property type="evidence" value="ECO:0007669"/>
    <property type="project" value="UniProtKB-KW"/>
</dbReference>
<protein>
    <recommendedName>
        <fullName evidence="7">Tagatose-6-phosphate kinase</fullName>
        <ecNumber evidence="7">2.7.1.144</ecNumber>
    </recommendedName>
</protein>
<dbReference type="NCBIfam" id="TIGR03828">
    <property type="entry name" value="pfkB"/>
    <property type="match status" value="1"/>
</dbReference>
<comment type="catalytic activity">
    <reaction evidence="6 8">
        <text>beta-D-fructose 1-phosphate + ATP = beta-D-fructose 1,6-bisphosphate + ADP + H(+)</text>
        <dbReference type="Rhea" id="RHEA:14213"/>
        <dbReference type="ChEBI" id="CHEBI:15378"/>
        <dbReference type="ChEBI" id="CHEBI:30616"/>
        <dbReference type="ChEBI" id="CHEBI:32966"/>
        <dbReference type="ChEBI" id="CHEBI:138881"/>
        <dbReference type="ChEBI" id="CHEBI:456216"/>
        <dbReference type="EC" id="2.7.1.56"/>
    </reaction>
</comment>
<dbReference type="GO" id="GO:0005829">
    <property type="term" value="C:cytosol"/>
    <property type="evidence" value="ECO:0007669"/>
    <property type="project" value="TreeGrafter"/>
</dbReference>
<accession>A0A346AZJ7</accession>
<dbReference type="PANTHER" id="PTHR46566:SF1">
    <property type="entry name" value="1-PHOSPHOFRUCTOKINASE"/>
    <property type="match status" value="1"/>
</dbReference>
<dbReference type="FunFam" id="3.40.1190.20:FF:000001">
    <property type="entry name" value="Phosphofructokinase"/>
    <property type="match status" value="1"/>
</dbReference>
<feature type="domain" description="Carbohydrate kinase PfkB" evidence="9">
    <location>
        <begin position="12"/>
        <end position="283"/>
    </location>
</feature>
<evidence type="ECO:0000256" key="8">
    <source>
        <dbReference type="RuleBase" id="RU369061"/>
    </source>
</evidence>
<keyword evidence="7" id="KW-0423">Lactose metabolism</keyword>
<comment type="catalytic activity">
    <reaction evidence="7">
        <text>D-tagatofuranose 6-phosphate + ATP = D-tagatofuranose 1,6-bisphosphate + ADP + H(+)</text>
        <dbReference type="Rhea" id="RHEA:12420"/>
        <dbReference type="ChEBI" id="CHEBI:15378"/>
        <dbReference type="ChEBI" id="CHEBI:30616"/>
        <dbReference type="ChEBI" id="CHEBI:58694"/>
        <dbReference type="ChEBI" id="CHEBI:58695"/>
        <dbReference type="ChEBI" id="CHEBI:456216"/>
        <dbReference type="EC" id="2.7.1.144"/>
    </reaction>
</comment>
<comment type="function">
    <text evidence="8">Catalyzes the ATP-dependent phosphorylation of fructose-l-phosphate to fructose-l,6-bisphosphate.</text>
</comment>
<dbReference type="NCBIfam" id="TIGR03168">
    <property type="entry name" value="1-PFK"/>
    <property type="match status" value="1"/>
</dbReference>
<dbReference type="GO" id="GO:0009024">
    <property type="term" value="F:tagatose-6-phosphate kinase activity"/>
    <property type="evidence" value="ECO:0007669"/>
    <property type="project" value="UniProtKB-EC"/>
</dbReference>
<sequence length="302" mass="32429">MIYTVTFNPSLDYVVQMKEFKAGDINRAEAETIYPGGKGVNVALVLGNLHIPAKMLGFIAGFTGREIERLALECGSDCDFIVLDEGYSRINLKISADDETAVNGMGPVIPDDKLQALMAQIDGMADGDTLVLAGSIPAALPDDIYERILRRLEGRSVRVVVDATGDLLKNVMKYKPFLVKPNNFELGELFDTVLKTDEEIAECARKLQDMGARNVLVSLGGDGALLLGEDGRVYRMQSPKGKLVNSVGAGDSMVAGFLAGFESSGGDLQEALKMGISAGSASAFHDWLATEDDIKEVYGQLP</sequence>
<comment type="pathway">
    <text evidence="7">Carbohydrate metabolism; D-tagatose 6-phosphate degradation; D-glyceraldehyde 3-phosphate and glycerone phosphate from D-tagatose 6-phosphate: step 1/2.</text>
</comment>
<evidence type="ECO:0000256" key="1">
    <source>
        <dbReference type="ARBA" id="ARBA00005380"/>
    </source>
</evidence>
<keyword evidence="4 8" id="KW-0418">Kinase</keyword>
<keyword evidence="11" id="KW-1185">Reference proteome</keyword>
<proteinExistence type="inferred from homology"/>
<evidence type="ECO:0000256" key="7">
    <source>
        <dbReference type="PIRNR" id="PIRNR000535"/>
    </source>
</evidence>
<dbReference type="GO" id="GO:0016052">
    <property type="term" value="P:carbohydrate catabolic process"/>
    <property type="evidence" value="ECO:0007669"/>
    <property type="project" value="UniProtKB-ARBA"/>
</dbReference>
<dbReference type="PIRSF" id="PIRSF000535">
    <property type="entry name" value="1PFK/6PFK/LacC"/>
    <property type="match status" value="1"/>
</dbReference>
<evidence type="ECO:0000256" key="5">
    <source>
        <dbReference type="ARBA" id="ARBA00022840"/>
    </source>
</evidence>
<evidence type="ECO:0000313" key="10">
    <source>
        <dbReference type="EMBL" id="AXL21290.1"/>
    </source>
</evidence>
<reference evidence="10 11" key="1">
    <citation type="submission" date="2018-05" db="EMBL/GenBank/DDBJ databases">
        <title>Complete genome sequence of Megasphaera sp. AJH120T, isolated from the ceca of a chicken.</title>
        <authorList>
            <person name="Maki J."/>
            <person name="Looft T."/>
        </authorList>
    </citation>
    <scope>NUCLEOTIDE SEQUENCE [LARGE SCALE GENOMIC DNA]</scope>
    <source>
        <strain evidence="10 11">AJH120</strain>
    </source>
</reference>
<dbReference type="RefSeq" id="WP_107196299.1">
    <property type="nucleotide sequence ID" value="NZ_CP029462.1"/>
</dbReference>
<dbReference type="PROSITE" id="PS00584">
    <property type="entry name" value="PFKB_KINASES_2"/>
    <property type="match status" value="1"/>
</dbReference>
<dbReference type="InterPro" id="IPR017583">
    <property type="entry name" value="Tagatose/fructose_Pkinase"/>
</dbReference>
<evidence type="ECO:0000259" key="9">
    <source>
        <dbReference type="Pfam" id="PF00294"/>
    </source>
</evidence>
<keyword evidence="5 7" id="KW-0067">ATP-binding</keyword>
<organism evidence="10 11">
    <name type="scientific">Megasphaera stantonii</name>
    <dbReference type="NCBI Taxonomy" id="2144175"/>
    <lineage>
        <taxon>Bacteria</taxon>
        <taxon>Bacillati</taxon>
        <taxon>Bacillota</taxon>
        <taxon>Negativicutes</taxon>
        <taxon>Veillonellales</taxon>
        <taxon>Veillonellaceae</taxon>
        <taxon>Megasphaera</taxon>
    </lineage>
</organism>
<keyword evidence="3 7" id="KW-0547">Nucleotide-binding</keyword>
<dbReference type="EMBL" id="CP029462">
    <property type="protein sequence ID" value="AXL21290.1"/>
    <property type="molecule type" value="Genomic_DNA"/>
</dbReference>
<name>A0A346AZJ7_9FIRM</name>
<dbReference type="InterPro" id="IPR029056">
    <property type="entry name" value="Ribokinase-like"/>
</dbReference>
<comment type="similarity">
    <text evidence="1">Belongs to the carbohydrate kinase pfkB family.</text>
</comment>
<dbReference type="KEGG" id="meg:DKB62_06800"/>
<dbReference type="Pfam" id="PF00294">
    <property type="entry name" value="PfkB"/>
    <property type="match status" value="1"/>
</dbReference>
<dbReference type="OrthoDB" id="9801219at2"/>